<dbReference type="InterPro" id="IPR018510">
    <property type="entry name" value="DAP_epimerase_AS"/>
</dbReference>
<dbReference type="GO" id="GO:0009089">
    <property type="term" value="P:lysine biosynthetic process via diaminopimelate"/>
    <property type="evidence" value="ECO:0007669"/>
    <property type="project" value="UniProtKB-UniRule"/>
</dbReference>
<evidence type="ECO:0000256" key="2">
    <source>
        <dbReference type="ARBA" id="ARBA00010219"/>
    </source>
</evidence>
<comment type="function">
    <text evidence="8">Catalyzes the stereoinversion of LL-2,6-diaminopimelate (L,L-DAP) to meso-diaminopimelate (meso-DAP), a precursor of L-lysine and an essential component of the bacterial peptidoglycan.</text>
</comment>
<evidence type="ECO:0000256" key="7">
    <source>
        <dbReference type="ARBA" id="ARBA00051712"/>
    </source>
</evidence>
<keyword evidence="6 8" id="KW-0413">Isomerase</keyword>
<comment type="subcellular location">
    <subcellularLocation>
        <location evidence="8">Cytoplasm</location>
    </subcellularLocation>
</comment>
<feature type="binding site" evidence="8">
    <location>
        <position position="70"/>
    </location>
    <ligand>
        <name>substrate</name>
    </ligand>
</feature>
<feature type="binding site" evidence="8">
    <location>
        <begin position="80"/>
        <end position="81"/>
    </location>
    <ligand>
        <name>substrate</name>
    </ligand>
</feature>
<dbReference type="EMBL" id="DYZA01000028">
    <property type="protein sequence ID" value="HJD96295.1"/>
    <property type="molecule type" value="Genomic_DNA"/>
</dbReference>
<feature type="active site" description="Proton donor" evidence="8">
    <location>
        <position position="79"/>
    </location>
</feature>
<dbReference type="GO" id="GO:0005829">
    <property type="term" value="C:cytosol"/>
    <property type="evidence" value="ECO:0007669"/>
    <property type="project" value="TreeGrafter"/>
</dbReference>
<feature type="binding site" evidence="8">
    <location>
        <position position="14"/>
    </location>
    <ligand>
        <name>substrate</name>
    </ligand>
</feature>
<feature type="binding site" evidence="8">
    <location>
        <begin position="204"/>
        <end position="205"/>
    </location>
    <ligand>
        <name>substrate</name>
    </ligand>
</feature>
<sequence>MKDIHFHKMHGCGNDFIFIDNREAKVSVPEMASWTKTLCHRKTGIGADGLLFLDRTPEGRKGDFIWHFYNADGSRAEMCGNASRCASWLAVDLGLAGRTLCFGTDAGIIHASVDVEHMRARVELTRPQGMALHTPLEVEGKTYDVHFVNTGVPHAVLLCEDCDRVDVEHLGRLFRYHEHFAPKGTNVNFVTVTGRGSLHVRTYERGVEGETLACGTGAAASTCIAHALGLTDCSVNVTTSGKELLGIELVDGSVFLSGAVARVFTGVLDPSLFSLLKF</sequence>
<feature type="active site" description="Proton acceptor" evidence="8">
    <location>
        <position position="214"/>
    </location>
</feature>
<comment type="pathway">
    <text evidence="1 8">Amino-acid biosynthesis; L-lysine biosynthesis via DAP pathway; DL-2,6-diaminopimelate from LL-2,6-diaminopimelate: step 1/1.</text>
</comment>
<feature type="site" description="Could be important to modulate the pK values of the two catalytic cysteine residues" evidence="8">
    <location>
        <position position="204"/>
    </location>
</feature>
<evidence type="ECO:0000256" key="6">
    <source>
        <dbReference type="ARBA" id="ARBA00023235"/>
    </source>
</evidence>
<accession>A0A921AUT3</accession>
<keyword evidence="8" id="KW-0963">Cytoplasm</keyword>
<protein>
    <recommendedName>
        <fullName evidence="3 8">Diaminopimelate epimerase</fullName>
        <shortName evidence="8">DAP epimerase</shortName>
        <ecNumber evidence="3 8">5.1.1.7</ecNumber>
    </recommendedName>
    <alternativeName>
        <fullName evidence="8">PLP-independent amino acid racemase</fullName>
    </alternativeName>
</protein>
<dbReference type="PANTHER" id="PTHR31689:SF0">
    <property type="entry name" value="DIAMINOPIMELATE EPIMERASE"/>
    <property type="match status" value="1"/>
</dbReference>
<name>A0A921AUT3_9BACT</name>
<evidence type="ECO:0000256" key="3">
    <source>
        <dbReference type="ARBA" id="ARBA00013080"/>
    </source>
</evidence>
<comment type="similarity">
    <text evidence="2 8">Belongs to the diaminopimelate epimerase family.</text>
</comment>
<dbReference type="InterPro" id="IPR001653">
    <property type="entry name" value="DAP_epimerase_DapF"/>
</dbReference>
<comment type="catalytic activity">
    <reaction evidence="7 8">
        <text>(2S,6S)-2,6-diaminopimelate = meso-2,6-diaminopimelate</text>
        <dbReference type="Rhea" id="RHEA:15393"/>
        <dbReference type="ChEBI" id="CHEBI:57609"/>
        <dbReference type="ChEBI" id="CHEBI:57791"/>
        <dbReference type="EC" id="5.1.1.7"/>
    </reaction>
</comment>
<comment type="caution">
    <text evidence="10">The sequence shown here is derived from an EMBL/GenBank/DDBJ whole genome shotgun (WGS) entry which is preliminary data.</text>
</comment>
<organism evidence="10 11">
    <name type="scientific">Mailhella massiliensis</name>
    <dbReference type="NCBI Taxonomy" id="1903261"/>
    <lineage>
        <taxon>Bacteria</taxon>
        <taxon>Pseudomonadati</taxon>
        <taxon>Thermodesulfobacteriota</taxon>
        <taxon>Desulfovibrionia</taxon>
        <taxon>Desulfovibrionales</taxon>
        <taxon>Desulfovibrionaceae</taxon>
        <taxon>Mailhella</taxon>
    </lineage>
</organism>
<evidence type="ECO:0000256" key="9">
    <source>
        <dbReference type="PROSITE-ProRule" id="PRU10125"/>
    </source>
</evidence>
<gene>
    <name evidence="8 10" type="primary">dapF</name>
    <name evidence="10" type="ORF">K8W16_01435</name>
</gene>
<dbReference type="Gene3D" id="3.10.310.10">
    <property type="entry name" value="Diaminopimelate Epimerase, Chain A, domain 1"/>
    <property type="match status" value="2"/>
</dbReference>
<dbReference type="AlphaFoldDB" id="A0A921AUT3"/>
<evidence type="ECO:0000256" key="5">
    <source>
        <dbReference type="ARBA" id="ARBA00023154"/>
    </source>
</evidence>
<evidence type="ECO:0000256" key="1">
    <source>
        <dbReference type="ARBA" id="ARBA00005196"/>
    </source>
</evidence>
<dbReference type="GO" id="GO:0008837">
    <property type="term" value="F:diaminopimelate epimerase activity"/>
    <property type="evidence" value="ECO:0007669"/>
    <property type="project" value="UniProtKB-UniRule"/>
</dbReference>
<evidence type="ECO:0000313" key="10">
    <source>
        <dbReference type="EMBL" id="HJD96295.1"/>
    </source>
</evidence>
<evidence type="ECO:0000313" key="11">
    <source>
        <dbReference type="Proteomes" id="UP000698963"/>
    </source>
</evidence>
<keyword evidence="5 8" id="KW-0457">Lysine biosynthesis</keyword>
<proteinExistence type="inferred from homology"/>
<dbReference type="HAMAP" id="MF_00197">
    <property type="entry name" value="DAP_epimerase"/>
    <property type="match status" value="1"/>
</dbReference>
<dbReference type="PANTHER" id="PTHR31689">
    <property type="entry name" value="DIAMINOPIMELATE EPIMERASE, CHLOROPLASTIC"/>
    <property type="match status" value="1"/>
</dbReference>
<feature type="binding site" evidence="8">
    <location>
        <position position="186"/>
    </location>
    <ligand>
        <name>substrate</name>
    </ligand>
</feature>
<dbReference type="SUPFAM" id="SSF54506">
    <property type="entry name" value="Diaminopimelate epimerase-like"/>
    <property type="match status" value="2"/>
</dbReference>
<evidence type="ECO:0000256" key="8">
    <source>
        <dbReference type="HAMAP-Rule" id="MF_00197"/>
    </source>
</evidence>
<feature type="active site" evidence="9">
    <location>
        <position position="79"/>
    </location>
</feature>
<feature type="binding site" evidence="8">
    <location>
        <begin position="215"/>
        <end position="216"/>
    </location>
    <ligand>
        <name>substrate</name>
    </ligand>
</feature>
<dbReference type="NCBIfam" id="TIGR00652">
    <property type="entry name" value="DapF"/>
    <property type="match status" value="1"/>
</dbReference>
<dbReference type="Proteomes" id="UP000698963">
    <property type="component" value="Unassembled WGS sequence"/>
</dbReference>
<keyword evidence="4 8" id="KW-0028">Amino-acid biosynthesis</keyword>
<reference evidence="10" key="1">
    <citation type="journal article" date="2021" name="PeerJ">
        <title>Extensive microbial diversity within the chicken gut microbiome revealed by metagenomics and culture.</title>
        <authorList>
            <person name="Gilroy R."/>
            <person name="Ravi A."/>
            <person name="Getino M."/>
            <person name="Pursley I."/>
            <person name="Horton D.L."/>
            <person name="Alikhan N.F."/>
            <person name="Baker D."/>
            <person name="Gharbi K."/>
            <person name="Hall N."/>
            <person name="Watson M."/>
            <person name="Adriaenssens E.M."/>
            <person name="Foster-Nyarko E."/>
            <person name="Jarju S."/>
            <person name="Secka A."/>
            <person name="Antonio M."/>
            <person name="Oren A."/>
            <person name="Chaudhuri R.R."/>
            <person name="La Ragione R."/>
            <person name="Hildebrand F."/>
            <person name="Pallen M.J."/>
        </authorList>
    </citation>
    <scope>NUCLEOTIDE SEQUENCE</scope>
    <source>
        <strain evidence="10">ChiGjej2B2-19336</strain>
    </source>
</reference>
<feature type="site" description="Could be important to modulate the pK values of the two catalytic cysteine residues" evidence="8">
    <location>
        <position position="154"/>
    </location>
</feature>
<dbReference type="PROSITE" id="PS01326">
    <property type="entry name" value="DAP_EPIMERASE"/>
    <property type="match status" value="1"/>
</dbReference>
<dbReference type="Pfam" id="PF01678">
    <property type="entry name" value="DAP_epimerase"/>
    <property type="match status" value="2"/>
</dbReference>
<dbReference type="RefSeq" id="WP_304120517.1">
    <property type="nucleotide sequence ID" value="NZ_DYZA01000028.1"/>
</dbReference>
<dbReference type="EC" id="5.1.1.7" evidence="3 8"/>
<reference evidence="10" key="2">
    <citation type="submission" date="2021-09" db="EMBL/GenBank/DDBJ databases">
        <authorList>
            <person name="Gilroy R."/>
        </authorList>
    </citation>
    <scope>NUCLEOTIDE SEQUENCE</scope>
    <source>
        <strain evidence="10">ChiGjej2B2-19336</strain>
    </source>
</reference>
<comment type="subunit">
    <text evidence="8">Homodimer.</text>
</comment>
<evidence type="ECO:0000256" key="4">
    <source>
        <dbReference type="ARBA" id="ARBA00022605"/>
    </source>
</evidence>
<comment type="caution">
    <text evidence="8">Lacks conserved residue(s) required for the propagation of feature annotation.</text>
</comment>